<protein>
    <submittedName>
        <fullName evidence="1">DUF1702 family protein</fullName>
    </submittedName>
</protein>
<reference evidence="1" key="1">
    <citation type="submission" date="2022-06" db="EMBL/GenBank/DDBJ databases">
        <title>Amycolatopsis iheyaensis sp. nov., a new species of the genus Amycolatopsis isolated from soil in Iheya island, Japan.</title>
        <authorList>
            <person name="Ngamcharungchit C."/>
            <person name="Kanto H."/>
            <person name="Take A."/>
            <person name="Intra B."/>
            <person name="Matsumoto A."/>
            <person name="Panbangred W."/>
            <person name="Inahashi Y."/>
        </authorList>
    </citation>
    <scope>NUCLEOTIDE SEQUENCE</scope>
    <source>
        <strain evidence="1">OK19-0408</strain>
    </source>
</reference>
<organism evidence="1 2">
    <name type="scientific">Amycolatopsis iheyensis</name>
    <dbReference type="NCBI Taxonomy" id="2945988"/>
    <lineage>
        <taxon>Bacteria</taxon>
        <taxon>Bacillati</taxon>
        <taxon>Actinomycetota</taxon>
        <taxon>Actinomycetes</taxon>
        <taxon>Pseudonocardiales</taxon>
        <taxon>Pseudonocardiaceae</taxon>
        <taxon>Amycolatopsis</taxon>
    </lineage>
</organism>
<dbReference type="RefSeq" id="WP_257920149.1">
    <property type="nucleotide sequence ID" value="NZ_JAMXQV010000004.1"/>
</dbReference>
<evidence type="ECO:0000313" key="2">
    <source>
        <dbReference type="Proteomes" id="UP001144096"/>
    </source>
</evidence>
<dbReference type="Pfam" id="PF08012">
    <property type="entry name" value="DUF1702"/>
    <property type="match status" value="1"/>
</dbReference>
<dbReference type="EMBL" id="JAMXQV010000004">
    <property type="protein sequence ID" value="MCR6483534.1"/>
    <property type="molecule type" value="Genomic_DNA"/>
</dbReference>
<proteinExistence type="predicted"/>
<dbReference type="InterPro" id="IPR012964">
    <property type="entry name" value="DUF1702"/>
</dbReference>
<keyword evidence="2" id="KW-1185">Reference proteome</keyword>
<evidence type="ECO:0000313" key="1">
    <source>
        <dbReference type="EMBL" id="MCR6483534.1"/>
    </source>
</evidence>
<dbReference type="Proteomes" id="UP001144096">
    <property type="component" value="Unassembled WGS sequence"/>
</dbReference>
<gene>
    <name evidence="1" type="ORF">M8542_11975</name>
</gene>
<comment type="caution">
    <text evidence="1">The sequence shown here is derived from an EMBL/GenBank/DDBJ whole genome shotgun (WGS) entry which is preliminary data.</text>
</comment>
<dbReference type="AlphaFoldDB" id="A0A9X2SIL6"/>
<name>A0A9X2SIL6_9PSEU</name>
<sequence>MSTFLGVLRKRALAPSLASVGFAERGFPVTHTDATARLEAVPQAVVCGFEWAIEGASLWEIERRLALVEPEQRGFAYEGATMGYTILDAMPGGGRERTRALLEGPGKRHIFLTYIGIGFAMARLPRPLWKNILPELTGVAYHPVMSWLAVDGYGFDRAYFDTAKWVDGQAEPVPYPWAGRPEYFRRAFDQGVGRALWFIHGGDAGAVAEAVGRFAEHRRADLWSGVGLAATFAGGSDQNGLARLRRAAGEYHDELALGAVFAVKARTYASYVPAHTHLAAGVLADLSVGDAQDLADRTERADGDDGPEPPYELWRERIRAEFRPAAGRLAS</sequence>
<accession>A0A9X2SIL6</accession>